<protein>
    <recommendedName>
        <fullName evidence="1">RNA-directed DNA polymerase</fullName>
        <ecNumber evidence="1">2.7.7.49</ecNumber>
    </recommendedName>
</protein>
<dbReference type="GO" id="GO:0006508">
    <property type="term" value="P:proteolysis"/>
    <property type="evidence" value="ECO:0007669"/>
    <property type="project" value="InterPro"/>
</dbReference>
<dbReference type="EMBL" id="PQIB02000014">
    <property type="protein sequence ID" value="RLM68934.1"/>
    <property type="molecule type" value="Genomic_DNA"/>
</dbReference>
<keyword evidence="11" id="KW-1185">Reference proteome</keyword>
<evidence type="ECO:0000313" key="10">
    <source>
        <dbReference type="EMBL" id="RLM68934.1"/>
    </source>
</evidence>
<keyword evidence="4" id="KW-0540">Nuclease</keyword>
<dbReference type="EC" id="2.7.7.49" evidence="1"/>
<feature type="compositionally biased region" description="Basic and acidic residues" evidence="8">
    <location>
        <begin position="372"/>
        <end position="381"/>
    </location>
</feature>
<evidence type="ECO:0000259" key="9">
    <source>
        <dbReference type="PROSITE" id="PS50878"/>
    </source>
</evidence>
<keyword evidence="3" id="KW-0548">Nucleotidyltransferase</keyword>
<evidence type="ECO:0000256" key="4">
    <source>
        <dbReference type="ARBA" id="ARBA00022722"/>
    </source>
</evidence>
<dbReference type="Gene3D" id="3.30.70.270">
    <property type="match status" value="2"/>
</dbReference>
<dbReference type="CDD" id="cd00303">
    <property type="entry name" value="retropepsin_like"/>
    <property type="match status" value="1"/>
</dbReference>
<reference evidence="11" key="1">
    <citation type="journal article" date="2019" name="Nat. Commun.">
        <title>The genome of broomcorn millet.</title>
        <authorList>
            <person name="Zou C."/>
            <person name="Miki D."/>
            <person name="Li D."/>
            <person name="Tang Q."/>
            <person name="Xiao L."/>
            <person name="Rajput S."/>
            <person name="Deng P."/>
            <person name="Jia W."/>
            <person name="Huang R."/>
            <person name="Zhang M."/>
            <person name="Sun Y."/>
            <person name="Hu J."/>
            <person name="Fu X."/>
            <person name="Schnable P.S."/>
            <person name="Li F."/>
            <person name="Zhang H."/>
            <person name="Feng B."/>
            <person name="Zhu X."/>
            <person name="Liu R."/>
            <person name="Schnable J.C."/>
            <person name="Zhu J.-K."/>
            <person name="Zhang H."/>
        </authorList>
    </citation>
    <scope>NUCLEOTIDE SEQUENCE [LARGE SCALE GENOMIC DNA]</scope>
</reference>
<keyword evidence="5" id="KW-0255">Endonuclease</keyword>
<dbReference type="Pfam" id="PF03732">
    <property type="entry name" value="Retrotrans_gag"/>
    <property type="match status" value="1"/>
</dbReference>
<dbReference type="InterPro" id="IPR000477">
    <property type="entry name" value="RT_dom"/>
</dbReference>
<dbReference type="SUPFAM" id="SSF56672">
    <property type="entry name" value="DNA/RNA polymerases"/>
    <property type="match status" value="1"/>
</dbReference>
<dbReference type="AlphaFoldDB" id="A0A3L6PZX2"/>
<feature type="region of interest" description="Disordered" evidence="8">
    <location>
        <begin position="337"/>
        <end position="381"/>
    </location>
</feature>
<name>A0A3L6PZX2_PANMI</name>
<organism evidence="10 11">
    <name type="scientific">Panicum miliaceum</name>
    <name type="common">Proso millet</name>
    <name type="synonym">Broomcorn millet</name>
    <dbReference type="NCBI Taxonomy" id="4540"/>
    <lineage>
        <taxon>Eukaryota</taxon>
        <taxon>Viridiplantae</taxon>
        <taxon>Streptophyta</taxon>
        <taxon>Embryophyta</taxon>
        <taxon>Tracheophyta</taxon>
        <taxon>Spermatophyta</taxon>
        <taxon>Magnoliopsida</taxon>
        <taxon>Liliopsida</taxon>
        <taxon>Poales</taxon>
        <taxon>Poaceae</taxon>
        <taxon>PACMAD clade</taxon>
        <taxon>Panicoideae</taxon>
        <taxon>Panicodae</taxon>
        <taxon>Paniceae</taxon>
        <taxon>Panicinae</taxon>
        <taxon>Panicum</taxon>
        <taxon>Panicum sect. Panicum</taxon>
    </lineage>
</organism>
<accession>A0A3L6PZX2</accession>
<dbReference type="InterPro" id="IPR001969">
    <property type="entry name" value="Aspartic_peptidase_AS"/>
</dbReference>
<dbReference type="CDD" id="cd09274">
    <property type="entry name" value="RNase_HI_RT_Ty3"/>
    <property type="match status" value="1"/>
</dbReference>
<dbReference type="InterPro" id="IPR043502">
    <property type="entry name" value="DNA/RNA_pol_sf"/>
</dbReference>
<dbReference type="PANTHER" id="PTHR37984">
    <property type="entry name" value="PROTEIN CBG26694"/>
    <property type="match status" value="1"/>
</dbReference>
<dbReference type="Pfam" id="PF00078">
    <property type="entry name" value="RVT_1"/>
    <property type="match status" value="1"/>
</dbReference>
<keyword evidence="6" id="KW-0378">Hydrolase</keyword>
<evidence type="ECO:0000256" key="8">
    <source>
        <dbReference type="SAM" id="MobiDB-lite"/>
    </source>
</evidence>
<dbReference type="PANTHER" id="PTHR37984:SF5">
    <property type="entry name" value="PROTEIN NYNRIN-LIKE"/>
    <property type="match status" value="1"/>
</dbReference>
<comment type="caution">
    <text evidence="10">The sequence shown here is derived from an EMBL/GenBank/DDBJ whole genome shotgun (WGS) entry which is preliminary data.</text>
</comment>
<evidence type="ECO:0000256" key="5">
    <source>
        <dbReference type="ARBA" id="ARBA00022759"/>
    </source>
</evidence>
<dbReference type="OrthoDB" id="420169at2759"/>
<dbReference type="GO" id="GO:0003964">
    <property type="term" value="F:RNA-directed DNA polymerase activity"/>
    <property type="evidence" value="ECO:0007669"/>
    <property type="project" value="UniProtKB-KW"/>
</dbReference>
<dbReference type="PROSITE" id="PS00141">
    <property type="entry name" value="ASP_PROTEASE"/>
    <property type="match status" value="1"/>
</dbReference>
<evidence type="ECO:0000256" key="1">
    <source>
        <dbReference type="ARBA" id="ARBA00012493"/>
    </source>
</evidence>
<dbReference type="GO" id="GO:0004519">
    <property type="term" value="F:endonuclease activity"/>
    <property type="evidence" value="ECO:0007669"/>
    <property type="project" value="UniProtKB-KW"/>
</dbReference>
<dbReference type="InterPro" id="IPR005162">
    <property type="entry name" value="Retrotrans_gag_dom"/>
</dbReference>
<dbReference type="SUPFAM" id="SSF50630">
    <property type="entry name" value="Acid proteases"/>
    <property type="match status" value="1"/>
</dbReference>
<dbReference type="Pfam" id="PF17917">
    <property type="entry name" value="RT_RNaseH"/>
    <property type="match status" value="1"/>
</dbReference>
<feature type="domain" description="Reverse transcriptase" evidence="9">
    <location>
        <begin position="680"/>
        <end position="859"/>
    </location>
</feature>
<keyword evidence="7" id="KW-0695">RNA-directed DNA polymerase</keyword>
<evidence type="ECO:0000256" key="2">
    <source>
        <dbReference type="ARBA" id="ARBA00022679"/>
    </source>
</evidence>
<feature type="compositionally biased region" description="Low complexity" evidence="8">
    <location>
        <begin position="93"/>
        <end position="104"/>
    </location>
</feature>
<dbReference type="Gene3D" id="3.10.10.10">
    <property type="entry name" value="HIV Type 1 Reverse Transcriptase, subunit A, domain 1"/>
    <property type="match status" value="1"/>
</dbReference>
<gene>
    <name evidence="10" type="ORF">C2845_PM17G07510</name>
</gene>
<dbReference type="STRING" id="4540.A0A3L6PZX2"/>
<keyword evidence="2" id="KW-0808">Transferase</keyword>
<evidence type="ECO:0000313" key="11">
    <source>
        <dbReference type="Proteomes" id="UP000275267"/>
    </source>
</evidence>
<evidence type="ECO:0000256" key="3">
    <source>
        <dbReference type="ARBA" id="ARBA00022695"/>
    </source>
</evidence>
<dbReference type="Pfam" id="PF08284">
    <property type="entry name" value="RVP_2"/>
    <property type="match status" value="1"/>
</dbReference>
<dbReference type="CDD" id="cd01647">
    <property type="entry name" value="RT_LTR"/>
    <property type="match status" value="1"/>
</dbReference>
<dbReference type="PROSITE" id="PS50878">
    <property type="entry name" value="RT_POL"/>
    <property type="match status" value="1"/>
</dbReference>
<dbReference type="InterPro" id="IPR041373">
    <property type="entry name" value="RT_RNaseH"/>
</dbReference>
<dbReference type="InterPro" id="IPR021109">
    <property type="entry name" value="Peptidase_aspartic_dom_sf"/>
</dbReference>
<dbReference type="InterPro" id="IPR043128">
    <property type="entry name" value="Rev_trsase/Diguanyl_cyclase"/>
</dbReference>
<dbReference type="Proteomes" id="UP000275267">
    <property type="component" value="Unassembled WGS sequence"/>
</dbReference>
<dbReference type="Gene3D" id="2.40.70.10">
    <property type="entry name" value="Acid Proteases"/>
    <property type="match status" value="1"/>
</dbReference>
<evidence type="ECO:0000256" key="6">
    <source>
        <dbReference type="ARBA" id="ARBA00022801"/>
    </source>
</evidence>
<evidence type="ECO:0000256" key="7">
    <source>
        <dbReference type="ARBA" id="ARBA00022918"/>
    </source>
</evidence>
<dbReference type="GO" id="GO:0004190">
    <property type="term" value="F:aspartic-type endopeptidase activity"/>
    <property type="evidence" value="ECO:0007669"/>
    <property type="project" value="InterPro"/>
</dbReference>
<feature type="compositionally biased region" description="Basic and acidic residues" evidence="8">
    <location>
        <begin position="111"/>
        <end position="120"/>
    </location>
</feature>
<proteinExistence type="predicted"/>
<feature type="region of interest" description="Disordered" evidence="8">
    <location>
        <begin position="85"/>
        <end position="120"/>
    </location>
</feature>
<sequence>MDPNLKTILDEIKGMRSSVEDFQTSLTQRIDGVETNLGDRFQAMEDVARVFESWKPKMDSSMEDLRTEVSTLRKTVNRVVLDSHPASSAGIFPKPQSAAASPSAGNPVDGPHGHRNDSSHRENVFGHVYTQSHSPVKGTSPERPNPHLVFPAVNSSHGPSPVVSGRSTGTGRLPKLHFPLFEGDNPRLWISRYEDYFEMYQVESDMWIKVASMHFATGPDRWLQSVEKRLKMVSWSEFCQMILDRFGKNHHELLIRQLFHINQLSSVAEYRERFSELVDQLTAYETHTDPPYYTMRFVDGPRGDIQSVVLIQRPSDLDTACVLALLQEEVSEGDKKKEFRRPDYFGSSRTVSRGPLTLPLPPKPEKPTSGSHVEDKRVSESWKPRQVDDKLAALCAYRRAKGQCVKCAERWHRDHKCPQTVQLHVMQELLDLFQVEAQDSGDCSDAGEVEEPECLALSVAVVSGVQGPRTMKLAGFLQGKEVLVLVDSGSSHTFVSSTLAASLSGVVDLPKGVGVQVADGGRLLCTAHIPSVEWSVQSCSFTTDMKILPLSHYDIIVGMDWLEANSPMKIHWKLKWMVVPYLGSHTLLQGLPEIPEEALVEVSAMLVSEKSVLSLDVPAELAAILAEFSDVFDAPSGLPPERSCDHSIPLVAGASPVAVRPYRYPPAVKDEIEKQIISMLKEGIIQHSVSPFSSSVLLVKKKDKSWRFCVDFRHLNAITLKCKYPVPLIDDFLDELGKASWFASLDLTAGYHQIRLKPGEAHKTAFQTHTGHYEFRVMAFGLSGAPATFQKAMNTTLAPALRKFALVFFDDILIYSQSYEEHLEHIKQVLQLLAKDQWKVKLSKCSFAQGQVSYLGHVISQEGVSTDPSKVKAVLEWPIPKCVKELRGFLGFAGYYRKFVKHFGIIAKPLTELLKKGAIFIWTHDHQVAFQALSPAPVLALPDFVVPFCVETDASGSGIGAILMQKGHPLAYLSKPLGPKSRGLSTYEKEYMAILAAIDQWRHYLQFGEFHIFTDEKNLVQLSEQRLHTPWQQKVFTKLLGLDYKIIYKKGEDNRAADALSRRLPVEPECAVISSATPQWLDQVAASYNGDTFAKDMVAKLAINAEAIPFYTFRNGLLRFKGRIWIGNDPALQN</sequence>
<dbReference type="InterPro" id="IPR050951">
    <property type="entry name" value="Retrovirus_Pol_polyprotein"/>
</dbReference>
<dbReference type="FunFam" id="3.30.70.270:FF:000020">
    <property type="entry name" value="Transposon Tf2-6 polyprotein-like Protein"/>
    <property type="match status" value="1"/>
</dbReference>